<dbReference type="PANTHER" id="PTHR47506">
    <property type="entry name" value="TRANSCRIPTIONAL REGULATORY PROTEIN"/>
    <property type="match status" value="1"/>
</dbReference>
<gene>
    <name evidence="6" type="ORF">PPG34_14655</name>
</gene>
<keyword evidence="3" id="KW-0804">Transcription</keyword>
<dbReference type="InterPro" id="IPR001647">
    <property type="entry name" value="HTH_TetR"/>
</dbReference>
<dbReference type="InterPro" id="IPR009057">
    <property type="entry name" value="Homeodomain-like_sf"/>
</dbReference>
<dbReference type="Pfam" id="PF00440">
    <property type="entry name" value="TetR_N"/>
    <property type="match status" value="1"/>
</dbReference>
<name>A0ABU3KAU1_9BACT</name>
<keyword evidence="7" id="KW-1185">Reference proteome</keyword>
<keyword evidence="1" id="KW-0805">Transcription regulation</keyword>
<evidence type="ECO:0000259" key="4">
    <source>
        <dbReference type="Pfam" id="PF00440"/>
    </source>
</evidence>
<dbReference type="SUPFAM" id="SSF48498">
    <property type="entry name" value="Tetracyclin repressor-like, C-terminal domain"/>
    <property type="match status" value="1"/>
</dbReference>
<evidence type="ECO:0000259" key="5">
    <source>
        <dbReference type="Pfam" id="PF21993"/>
    </source>
</evidence>
<comment type="caution">
    <text evidence="6">The sequence shown here is derived from an EMBL/GenBank/DDBJ whole genome shotgun (WGS) entry which is preliminary data.</text>
</comment>
<dbReference type="Pfam" id="PF21993">
    <property type="entry name" value="TetR_C_13_2"/>
    <property type="match status" value="1"/>
</dbReference>
<feature type="domain" description="HTH tetR-type" evidence="4">
    <location>
        <begin position="15"/>
        <end position="58"/>
    </location>
</feature>
<evidence type="ECO:0000313" key="7">
    <source>
        <dbReference type="Proteomes" id="UP001250932"/>
    </source>
</evidence>
<dbReference type="Gene3D" id="1.10.357.10">
    <property type="entry name" value="Tetracycline Repressor, domain 2"/>
    <property type="match status" value="1"/>
</dbReference>
<dbReference type="InterPro" id="IPR036271">
    <property type="entry name" value="Tet_transcr_reg_TetR-rel_C_sf"/>
</dbReference>
<evidence type="ECO:0000256" key="2">
    <source>
        <dbReference type="ARBA" id="ARBA00023125"/>
    </source>
</evidence>
<evidence type="ECO:0000256" key="1">
    <source>
        <dbReference type="ARBA" id="ARBA00023015"/>
    </source>
</evidence>
<sequence>MPITKVHEDELLNRLMHVFRTYGYEGASLSVISEATGLQRASLYHRFPGGKEDMAKAVLGRAGEWLATRVLGPLSGPGTPEERIRNMGKELHAFYAGGKNCCLFDSLSFGSNDNIIQQNIRQGMSAWVDGLAKVAREAGVSPKKAKQQAQDAVSQIQGTLVVARVIKDYGPFERMLDDLPRTLLRKN</sequence>
<feature type="domain" description="Transcriptional regulator LmrA/YxaF-like C-terminal" evidence="5">
    <location>
        <begin position="111"/>
        <end position="175"/>
    </location>
</feature>
<reference evidence="6 7" key="1">
    <citation type="journal article" date="2023" name="ISME J.">
        <title>Cultivation and genomic characterization of novel and ubiquitous marine nitrite-oxidizing bacteria from the Nitrospirales.</title>
        <authorList>
            <person name="Mueller A.J."/>
            <person name="Daebeler A."/>
            <person name="Herbold C.W."/>
            <person name="Kirkegaard R.H."/>
            <person name="Daims H."/>
        </authorList>
    </citation>
    <scope>NUCLEOTIDE SEQUENCE [LARGE SCALE GENOMIC DNA]</scope>
    <source>
        <strain evidence="6 7">EB</strain>
    </source>
</reference>
<protein>
    <submittedName>
        <fullName evidence="6">TetR/AcrR family transcriptional regulator</fullName>
    </submittedName>
</protein>
<dbReference type="SUPFAM" id="SSF46689">
    <property type="entry name" value="Homeodomain-like"/>
    <property type="match status" value="1"/>
</dbReference>
<dbReference type="Proteomes" id="UP001250932">
    <property type="component" value="Unassembled WGS sequence"/>
</dbReference>
<proteinExistence type="predicted"/>
<keyword evidence="2" id="KW-0238">DNA-binding</keyword>
<dbReference type="InterPro" id="IPR054156">
    <property type="entry name" value="YxaF_TetR_C"/>
</dbReference>
<organism evidence="6 7">
    <name type="scientific">Candidatus Nitronereus thalassa</name>
    <dbReference type="NCBI Taxonomy" id="3020898"/>
    <lineage>
        <taxon>Bacteria</taxon>
        <taxon>Pseudomonadati</taxon>
        <taxon>Nitrospirota</taxon>
        <taxon>Nitrospiria</taxon>
        <taxon>Nitrospirales</taxon>
        <taxon>Nitrospiraceae</taxon>
        <taxon>Candidatus Nitronereus</taxon>
    </lineage>
</organism>
<evidence type="ECO:0000256" key="3">
    <source>
        <dbReference type="ARBA" id="ARBA00023163"/>
    </source>
</evidence>
<evidence type="ECO:0000313" key="6">
    <source>
        <dbReference type="EMBL" id="MDT7043595.1"/>
    </source>
</evidence>
<dbReference type="EMBL" id="JAQOUE010000001">
    <property type="protein sequence ID" value="MDT7043595.1"/>
    <property type="molecule type" value="Genomic_DNA"/>
</dbReference>
<dbReference type="RefSeq" id="WP_313834161.1">
    <property type="nucleotide sequence ID" value="NZ_JAQOUE010000001.1"/>
</dbReference>
<accession>A0ABU3KAU1</accession>
<dbReference type="PANTHER" id="PTHR47506:SF1">
    <property type="entry name" value="HTH-TYPE TRANSCRIPTIONAL REGULATOR YJDC"/>
    <property type="match status" value="1"/>
</dbReference>